<sequence>MYKCVIIDDELHAVEYLENYISRLPNFEITGSYTDPLKALTDILEGPSVDLILMDVDMPEISGIELSKAIRKKTSKLVFTTSHTKYGFDAFEVEADGYILKPYNFAKFMQVINRLFIEPKQLEKSSENRRFFFVRTSKANNMKIVKVFFNEIIAIESNLNYVQIHTCQGSVETYMSLTELDLQLNQVPDLVRFQRSFIVNKSRIDNIEGNIIRMDNGLKISVGNYYKKSFDDFISKNLIKSNKRG</sequence>
<reference evidence="5" key="1">
    <citation type="submission" date="2016-10" db="EMBL/GenBank/DDBJ databases">
        <authorList>
            <person name="Varghese N."/>
            <person name="Submissions S."/>
        </authorList>
    </citation>
    <scope>NUCLEOTIDE SEQUENCE [LARGE SCALE GENOMIC DNA]</scope>
    <source>
        <strain evidence="5">DSM 17933</strain>
    </source>
</reference>
<dbReference type="InterPro" id="IPR011006">
    <property type="entry name" value="CheY-like_superfamily"/>
</dbReference>
<dbReference type="PROSITE" id="PS50110">
    <property type="entry name" value="RESPONSE_REGULATORY"/>
    <property type="match status" value="1"/>
</dbReference>
<dbReference type="InterPro" id="IPR046947">
    <property type="entry name" value="LytR-like"/>
</dbReference>
<dbReference type="PANTHER" id="PTHR37299:SF1">
    <property type="entry name" value="STAGE 0 SPORULATION PROTEIN A HOMOLOG"/>
    <property type="match status" value="1"/>
</dbReference>
<dbReference type="STRING" id="405671.SAMN05421827_12541"/>
<feature type="domain" description="HTH LytTR-type" evidence="3">
    <location>
        <begin position="143"/>
        <end position="236"/>
    </location>
</feature>
<dbReference type="PANTHER" id="PTHR37299">
    <property type="entry name" value="TRANSCRIPTIONAL REGULATOR-RELATED"/>
    <property type="match status" value="1"/>
</dbReference>
<feature type="modified residue" description="4-aspartylphosphate" evidence="1">
    <location>
        <position position="55"/>
    </location>
</feature>
<dbReference type="Gene3D" id="3.40.50.2300">
    <property type="match status" value="1"/>
</dbReference>
<dbReference type="AlphaFoldDB" id="A0A1G8CL74"/>
<dbReference type="RefSeq" id="WP_090503806.1">
    <property type="nucleotide sequence ID" value="NZ_FNCH01000025.1"/>
</dbReference>
<organism evidence="4 5">
    <name type="scientific">Pedobacter terrae</name>
    <dbReference type="NCBI Taxonomy" id="405671"/>
    <lineage>
        <taxon>Bacteria</taxon>
        <taxon>Pseudomonadati</taxon>
        <taxon>Bacteroidota</taxon>
        <taxon>Sphingobacteriia</taxon>
        <taxon>Sphingobacteriales</taxon>
        <taxon>Sphingobacteriaceae</taxon>
        <taxon>Pedobacter</taxon>
    </lineage>
</organism>
<dbReference type="OrthoDB" id="9787344at2"/>
<gene>
    <name evidence="4" type="ORF">SAMN05421827_12541</name>
</gene>
<protein>
    <submittedName>
        <fullName evidence="4">DNA-binding response regulator, LytR/AlgR family</fullName>
    </submittedName>
</protein>
<proteinExistence type="predicted"/>
<accession>A0A1G8CL74</accession>
<keyword evidence="5" id="KW-1185">Reference proteome</keyword>
<dbReference type="InterPro" id="IPR001789">
    <property type="entry name" value="Sig_transdc_resp-reg_receiver"/>
</dbReference>
<evidence type="ECO:0000313" key="5">
    <source>
        <dbReference type="Proteomes" id="UP000199643"/>
    </source>
</evidence>
<dbReference type="EMBL" id="FNCH01000025">
    <property type="protein sequence ID" value="SDH46281.1"/>
    <property type="molecule type" value="Genomic_DNA"/>
</dbReference>
<evidence type="ECO:0000259" key="2">
    <source>
        <dbReference type="PROSITE" id="PS50110"/>
    </source>
</evidence>
<dbReference type="PROSITE" id="PS50930">
    <property type="entry name" value="HTH_LYTTR"/>
    <property type="match status" value="1"/>
</dbReference>
<feature type="domain" description="Response regulatory" evidence="2">
    <location>
        <begin position="3"/>
        <end position="116"/>
    </location>
</feature>
<dbReference type="Gene3D" id="2.40.50.1020">
    <property type="entry name" value="LytTr DNA-binding domain"/>
    <property type="match status" value="1"/>
</dbReference>
<evidence type="ECO:0000256" key="1">
    <source>
        <dbReference type="PROSITE-ProRule" id="PRU00169"/>
    </source>
</evidence>
<dbReference type="InterPro" id="IPR007492">
    <property type="entry name" value="LytTR_DNA-bd_dom"/>
</dbReference>
<dbReference type="GO" id="GO:0000156">
    <property type="term" value="F:phosphorelay response regulator activity"/>
    <property type="evidence" value="ECO:0007669"/>
    <property type="project" value="InterPro"/>
</dbReference>
<evidence type="ECO:0000259" key="3">
    <source>
        <dbReference type="PROSITE" id="PS50930"/>
    </source>
</evidence>
<dbReference type="SUPFAM" id="SSF52172">
    <property type="entry name" value="CheY-like"/>
    <property type="match status" value="1"/>
</dbReference>
<evidence type="ECO:0000313" key="4">
    <source>
        <dbReference type="EMBL" id="SDH46281.1"/>
    </source>
</evidence>
<keyword evidence="1" id="KW-0597">Phosphoprotein</keyword>
<dbReference type="Pfam" id="PF04397">
    <property type="entry name" value="LytTR"/>
    <property type="match status" value="1"/>
</dbReference>
<dbReference type="GO" id="GO:0003677">
    <property type="term" value="F:DNA binding"/>
    <property type="evidence" value="ECO:0007669"/>
    <property type="project" value="UniProtKB-KW"/>
</dbReference>
<dbReference type="Proteomes" id="UP000199643">
    <property type="component" value="Unassembled WGS sequence"/>
</dbReference>
<dbReference type="Pfam" id="PF00072">
    <property type="entry name" value="Response_reg"/>
    <property type="match status" value="1"/>
</dbReference>
<keyword evidence="4" id="KW-0238">DNA-binding</keyword>
<dbReference type="SMART" id="SM00448">
    <property type="entry name" value="REC"/>
    <property type="match status" value="1"/>
</dbReference>
<dbReference type="SMART" id="SM00850">
    <property type="entry name" value="LytTR"/>
    <property type="match status" value="1"/>
</dbReference>
<name>A0A1G8CL74_9SPHI</name>